<comment type="caution">
    <text evidence="9">The sequence shown here is derived from an EMBL/GenBank/DDBJ whole genome shotgun (WGS) entry which is preliminary data.</text>
</comment>
<feature type="transmembrane region" description="Helical" evidence="8">
    <location>
        <begin position="87"/>
        <end position="106"/>
    </location>
</feature>
<keyword evidence="3" id="KW-0813">Transport</keyword>
<evidence type="ECO:0000256" key="5">
    <source>
        <dbReference type="ARBA" id="ARBA00022692"/>
    </source>
</evidence>
<feature type="transmembrane region" description="Helical" evidence="8">
    <location>
        <begin position="269"/>
        <end position="288"/>
    </location>
</feature>
<evidence type="ECO:0000256" key="8">
    <source>
        <dbReference type="SAM" id="Phobius"/>
    </source>
</evidence>
<dbReference type="PANTHER" id="PTHR30472:SF68">
    <property type="entry name" value="FERRICHROME TRANSPORT SYSTEM PERMEASE PROTEIN FHUB"/>
    <property type="match status" value="1"/>
</dbReference>
<protein>
    <submittedName>
        <fullName evidence="9">Iron ABC transporter permease</fullName>
    </submittedName>
</protein>
<dbReference type="GO" id="GO:0033214">
    <property type="term" value="P:siderophore-iron import into cell"/>
    <property type="evidence" value="ECO:0007669"/>
    <property type="project" value="TreeGrafter"/>
</dbReference>
<accession>A0A953M2N2</accession>
<keyword evidence="4" id="KW-1003">Cell membrane</keyword>
<sequence length="324" mass="33615">MRRLLTGVAGAAALAVGMVVSILIGSVEVSVGDIAAALSGDSSGGNYHIIWNIRLPRILIGVLVGVNLALAGVILQGVLRNPLADPGIIGVTSGAGLAAMAVMILLPGRSGLVPLCAFAGAITATLFVYLLSWKRGIHPLRLILAGVATAAFFGAMISTLMVFHSDKVQGTINWMVGGFQGRSWDHVSMVAPYTVAGALITLMGYRHLNILLLGDEVAKGLGVRVEAVRLGFLCLASFLAASAVSVAGLLGFVGLIVPHAVRLVVGSDHRFLLPSSALFGAALIVFADTAARTVFRPVEIPVGVLMAFLGAPFFLYLLRGAMKR</sequence>
<evidence type="ECO:0000256" key="1">
    <source>
        <dbReference type="ARBA" id="ARBA00004651"/>
    </source>
</evidence>
<dbReference type="GO" id="GO:0005886">
    <property type="term" value="C:plasma membrane"/>
    <property type="evidence" value="ECO:0007669"/>
    <property type="project" value="UniProtKB-SubCell"/>
</dbReference>
<dbReference type="InterPro" id="IPR000522">
    <property type="entry name" value="ABC_transptr_permease_BtuC"/>
</dbReference>
<evidence type="ECO:0000313" key="10">
    <source>
        <dbReference type="Proteomes" id="UP000705867"/>
    </source>
</evidence>
<feature type="transmembrane region" description="Helical" evidence="8">
    <location>
        <begin position="300"/>
        <end position="318"/>
    </location>
</feature>
<dbReference type="FunFam" id="1.10.3470.10:FF:000001">
    <property type="entry name" value="Vitamin B12 ABC transporter permease BtuC"/>
    <property type="match status" value="1"/>
</dbReference>
<evidence type="ECO:0000256" key="4">
    <source>
        <dbReference type="ARBA" id="ARBA00022475"/>
    </source>
</evidence>
<dbReference type="SUPFAM" id="SSF81345">
    <property type="entry name" value="ABC transporter involved in vitamin B12 uptake, BtuC"/>
    <property type="match status" value="1"/>
</dbReference>
<dbReference type="PANTHER" id="PTHR30472">
    <property type="entry name" value="FERRIC ENTEROBACTIN TRANSPORT SYSTEM PERMEASE PROTEIN"/>
    <property type="match status" value="1"/>
</dbReference>
<evidence type="ECO:0000256" key="7">
    <source>
        <dbReference type="ARBA" id="ARBA00023136"/>
    </source>
</evidence>
<name>A0A953M2N2_9BACT</name>
<comment type="similarity">
    <text evidence="2">Belongs to the binding-protein-dependent transport system permease family. FecCD subfamily.</text>
</comment>
<evidence type="ECO:0000256" key="3">
    <source>
        <dbReference type="ARBA" id="ARBA00022448"/>
    </source>
</evidence>
<proteinExistence type="inferred from homology"/>
<keyword evidence="7 8" id="KW-0472">Membrane</keyword>
<dbReference type="EMBL" id="JAIOIV010000130">
    <property type="protein sequence ID" value="MBZ0157839.1"/>
    <property type="molecule type" value="Genomic_DNA"/>
</dbReference>
<reference evidence="9" key="2">
    <citation type="submission" date="2021-08" db="EMBL/GenBank/DDBJ databases">
        <authorList>
            <person name="Dalcin Martins P."/>
        </authorList>
    </citation>
    <scope>NUCLEOTIDE SEQUENCE</scope>
    <source>
        <strain evidence="9">MAG_39</strain>
    </source>
</reference>
<feature type="transmembrane region" description="Helical" evidence="8">
    <location>
        <begin position="230"/>
        <end position="257"/>
    </location>
</feature>
<dbReference type="AlphaFoldDB" id="A0A953M2N2"/>
<feature type="transmembrane region" description="Helical" evidence="8">
    <location>
        <begin position="143"/>
        <end position="163"/>
    </location>
</feature>
<reference evidence="9" key="1">
    <citation type="journal article" date="2021" name="bioRxiv">
        <title>Unraveling nitrogen, sulfur and carbon metabolic pathways and microbial community transcriptional responses to substrate deprivation and toxicity stresses in a bioreactor mimicking anoxic brackish coastal sediment conditions.</title>
        <authorList>
            <person name="Martins P.D."/>
            <person name="Echeveste M.J."/>
            <person name="Arshad A."/>
            <person name="Kurth J."/>
            <person name="Ouboter H."/>
            <person name="Jetten M.S.M."/>
            <person name="Welte C.U."/>
        </authorList>
    </citation>
    <scope>NUCLEOTIDE SEQUENCE</scope>
    <source>
        <strain evidence="9">MAG_39</strain>
    </source>
</reference>
<evidence type="ECO:0000313" key="9">
    <source>
        <dbReference type="EMBL" id="MBZ0157839.1"/>
    </source>
</evidence>
<evidence type="ECO:0000256" key="6">
    <source>
        <dbReference type="ARBA" id="ARBA00022989"/>
    </source>
</evidence>
<gene>
    <name evidence="9" type="ORF">K8I29_16710</name>
</gene>
<dbReference type="InterPro" id="IPR037294">
    <property type="entry name" value="ABC_BtuC-like"/>
</dbReference>
<feature type="transmembrane region" description="Helical" evidence="8">
    <location>
        <begin position="112"/>
        <end position="131"/>
    </location>
</feature>
<dbReference type="GO" id="GO:0022857">
    <property type="term" value="F:transmembrane transporter activity"/>
    <property type="evidence" value="ECO:0007669"/>
    <property type="project" value="InterPro"/>
</dbReference>
<dbReference type="Pfam" id="PF01032">
    <property type="entry name" value="FecCD"/>
    <property type="match status" value="1"/>
</dbReference>
<dbReference type="CDD" id="cd06550">
    <property type="entry name" value="TM_ABC_iron-siderophores_like"/>
    <property type="match status" value="1"/>
</dbReference>
<dbReference type="Proteomes" id="UP000705867">
    <property type="component" value="Unassembled WGS sequence"/>
</dbReference>
<comment type="subcellular location">
    <subcellularLocation>
        <location evidence="1">Cell membrane</location>
        <topology evidence="1">Multi-pass membrane protein</topology>
    </subcellularLocation>
</comment>
<keyword evidence="5 8" id="KW-0812">Transmembrane</keyword>
<dbReference type="Gene3D" id="1.10.3470.10">
    <property type="entry name" value="ABC transporter involved in vitamin B12 uptake, BtuC"/>
    <property type="match status" value="1"/>
</dbReference>
<keyword evidence="6 8" id="KW-1133">Transmembrane helix</keyword>
<evidence type="ECO:0000256" key="2">
    <source>
        <dbReference type="ARBA" id="ARBA00007935"/>
    </source>
</evidence>
<feature type="transmembrane region" description="Helical" evidence="8">
    <location>
        <begin position="56"/>
        <end position="75"/>
    </location>
</feature>
<organism evidence="9 10">
    <name type="scientific">Candidatus Nitrobium versatile</name>
    <dbReference type="NCBI Taxonomy" id="2884831"/>
    <lineage>
        <taxon>Bacteria</taxon>
        <taxon>Pseudomonadati</taxon>
        <taxon>Nitrospirota</taxon>
        <taxon>Nitrospiria</taxon>
        <taxon>Nitrospirales</taxon>
        <taxon>Nitrospiraceae</taxon>
        <taxon>Candidatus Nitrobium</taxon>
    </lineage>
</organism>